<evidence type="ECO:0000259" key="3">
    <source>
        <dbReference type="Pfam" id="PF07687"/>
    </source>
</evidence>
<proteinExistence type="predicted"/>
<gene>
    <name evidence="4" type="ORF">NE630_01505</name>
</gene>
<dbReference type="InterPro" id="IPR011650">
    <property type="entry name" value="Peptidase_M20_dimer"/>
</dbReference>
<dbReference type="Gene3D" id="3.40.630.10">
    <property type="entry name" value="Zn peptidases"/>
    <property type="match status" value="1"/>
</dbReference>
<dbReference type="GO" id="GO:0016787">
    <property type="term" value="F:hydrolase activity"/>
    <property type="evidence" value="ECO:0007669"/>
    <property type="project" value="UniProtKB-KW"/>
</dbReference>
<dbReference type="Pfam" id="PF01546">
    <property type="entry name" value="Peptidase_M20"/>
    <property type="match status" value="1"/>
</dbReference>
<evidence type="ECO:0000313" key="4">
    <source>
        <dbReference type="EMBL" id="MCQ4813096.1"/>
    </source>
</evidence>
<name>A0AAW5JZK0_9BACT</name>
<dbReference type="NCBIfam" id="NF009555">
    <property type="entry name" value="PRK13004.1"/>
    <property type="match status" value="1"/>
</dbReference>
<dbReference type="SUPFAM" id="SSF55031">
    <property type="entry name" value="Bacterial exopeptidase dimerisation domain"/>
    <property type="match status" value="1"/>
</dbReference>
<dbReference type="AlphaFoldDB" id="A0AAW5JZK0"/>
<dbReference type="Gene3D" id="3.30.70.360">
    <property type="match status" value="1"/>
</dbReference>
<reference evidence="4 5" key="1">
    <citation type="submission" date="2022-06" db="EMBL/GenBank/DDBJ databases">
        <title>Isolation of gut microbiota from human fecal samples.</title>
        <authorList>
            <person name="Pamer E.G."/>
            <person name="Barat B."/>
            <person name="Waligurski E."/>
            <person name="Medina S."/>
            <person name="Paddock L."/>
            <person name="Mostad J."/>
        </authorList>
    </citation>
    <scope>NUCLEOTIDE SEQUENCE [LARGE SCALE GENOMIC DNA]</scope>
    <source>
        <strain evidence="4 5">DFI.9.90</strain>
    </source>
</reference>
<dbReference type="PANTHER" id="PTHR43808">
    <property type="entry name" value="ACETYLORNITHINE DEACETYLASE"/>
    <property type="match status" value="1"/>
</dbReference>
<dbReference type="GO" id="GO:0046872">
    <property type="term" value="F:metal ion binding"/>
    <property type="evidence" value="ECO:0007669"/>
    <property type="project" value="UniProtKB-KW"/>
</dbReference>
<keyword evidence="1" id="KW-0479">Metal-binding</keyword>
<dbReference type="InterPro" id="IPR002933">
    <property type="entry name" value="Peptidase_M20"/>
</dbReference>
<keyword evidence="5" id="KW-1185">Reference proteome</keyword>
<accession>A0AAW5JZK0</accession>
<evidence type="ECO:0000256" key="1">
    <source>
        <dbReference type="ARBA" id="ARBA00022723"/>
    </source>
</evidence>
<comment type="caution">
    <text evidence="4">The sequence shown here is derived from an EMBL/GenBank/DDBJ whole genome shotgun (WGS) entry which is preliminary data.</text>
</comment>
<dbReference type="RefSeq" id="WP_034443810.1">
    <property type="nucleotide sequence ID" value="NZ_CATXDJ010000023.1"/>
</dbReference>
<dbReference type="InterPro" id="IPR036264">
    <property type="entry name" value="Bact_exopeptidase_dim_dom"/>
</dbReference>
<dbReference type="Pfam" id="PF07687">
    <property type="entry name" value="M20_dimer"/>
    <property type="match status" value="1"/>
</dbReference>
<keyword evidence="2 4" id="KW-0378">Hydrolase</keyword>
<organism evidence="4 5">
    <name type="scientific">Cloacibacillus evryensis</name>
    <dbReference type="NCBI Taxonomy" id="508460"/>
    <lineage>
        <taxon>Bacteria</taxon>
        <taxon>Thermotogati</taxon>
        <taxon>Synergistota</taxon>
        <taxon>Synergistia</taxon>
        <taxon>Synergistales</taxon>
        <taxon>Synergistaceae</taxon>
        <taxon>Cloacibacillus</taxon>
    </lineage>
</organism>
<sequence length="386" mass="42481">MPLSERFETELIEFTRQLVRLQSYSDHEGAVAEAVVARMRELGYDEAFIDSTGNAVGFIGGGDKIVHFDSHMDTVEAGDAGDWTLPPFAAEIRDGRLYGRGSVDMKSGLAASIYGAALARERGYANDKKICVSGSVCEEYCDGKNLKMMYRELTLRPDFVVICEPSDNVITLGHKGKAQMRIKTHGLSAHGSAPEKGINAVYEMAEIICRVEALNKKLTAGGDPHGTIVLSDISCVSASLNAVPSEAEIYLDRRLVLGETEQKVRAEMEELIAGKRATWETGTLRRTSWRGAALVYEPLHMAWKLDERSPLFSAANAAYEEAFGRAPERYDFWDFGTNAVTPVSMGIDTIGFGPGEYKLAHMLDENCEIEKIKDAARFYAELIGKL</sequence>
<dbReference type="SUPFAM" id="SSF53187">
    <property type="entry name" value="Zn-dependent exopeptidases"/>
    <property type="match status" value="1"/>
</dbReference>
<dbReference type="InterPro" id="IPR050072">
    <property type="entry name" value="Peptidase_M20A"/>
</dbReference>
<evidence type="ECO:0000256" key="2">
    <source>
        <dbReference type="ARBA" id="ARBA00022801"/>
    </source>
</evidence>
<dbReference type="Proteomes" id="UP001205919">
    <property type="component" value="Unassembled WGS sequence"/>
</dbReference>
<feature type="domain" description="Peptidase M20 dimerisation" evidence="3">
    <location>
        <begin position="173"/>
        <end position="273"/>
    </location>
</feature>
<protein>
    <submittedName>
        <fullName evidence="4">YgeY family selenium metabolism-linked hydrolase</fullName>
    </submittedName>
</protein>
<dbReference type="EMBL" id="JANFYT010000002">
    <property type="protein sequence ID" value="MCQ4813096.1"/>
    <property type="molecule type" value="Genomic_DNA"/>
</dbReference>
<dbReference type="GeneID" id="95756996"/>
<evidence type="ECO:0000313" key="5">
    <source>
        <dbReference type="Proteomes" id="UP001205919"/>
    </source>
</evidence>